<dbReference type="InterPro" id="IPR027417">
    <property type="entry name" value="P-loop_NTPase"/>
</dbReference>
<dbReference type="EMBL" id="JAAMPJ010000002">
    <property type="protein sequence ID" value="NGY59222.1"/>
    <property type="molecule type" value="Genomic_DNA"/>
</dbReference>
<evidence type="ECO:0000313" key="2">
    <source>
        <dbReference type="EMBL" id="NGY59222.1"/>
    </source>
</evidence>
<evidence type="ECO:0000259" key="1">
    <source>
        <dbReference type="Pfam" id="PF13304"/>
    </source>
</evidence>
<dbReference type="RefSeq" id="WP_166045262.1">
    <property type="nucleotide sequence ID" value="NZ_JAAMPJ010000002.1"/>
</dbReference>
<keyword evidence="2" id="KW-0067">ATP-binding</keyword>
<dbReference type="InterPro" id="IPR051396">
    <property type="entry name" value="Bact_Antivir_Def_Nuclease"/>
</dbReference>
<protein>
    <submittedName>
        <fullName evidence="2">ATP-binding protein</fullName>
    </submittedName>
</protein>
<dbReference type="Proteomes" id="UP000481360">
    <property type="component" value="Unassembled WGS sequence"/>
</dbReference>
<feature type="domain" description="ATPase AAA-type core" evidence="1">
    <location>
        <begin position="25"/>
        <end position="292"/>
    </location>
</feature>
<keyword evidence="2" id="KW-0547">Nucleotide-binding</keyword>
<dbReference type="SUPFAM" id="SSF52540">
    <property type="entry name" value="P-loop containing nucleoside triphosphate hydrolases"/>
    <property type="match status" value="1"/>
</dbReference>
<reference evidence="2 3" key="1">
    <citation type="submission" date="2020-03" db="EMBL/GenBank/DDBJ databases">
        <title>Isolation and identification of active actinomycetes.</title>
        <authorList>
            <person name="Sun X."/>
        </authorList>
    </citation>
    <scope>NUCLEOTIDE SEQUENCE [LARGE SCALE GENOMIC DNA]</scope>
    <source>
        <strain evidence="2 3">NEAU-D13</strain>
    </source>
</reference>
<dbReference type="PANTHER" id="PTHR43581:SF4">
    <property type="entry name" value="ATP_GTP PHOSPHATASE"/>
    <property type="match status" value="1"/>
</dbReference>
<dbReference type="InterPro" id="IPR003959">
    <property type="entry name" value="ATPase_AAA_core"/>
</dbReference>
<dbReference type="Pfam" id="PF13304">
    <property type="entry name" value="AAA_21"/>
    <property type="match status" value="1"/>
</dbReference>
<dbReference type="AlphaFoldDB" id="A0A7C9RS34"/>
<sequence>MKLTAVRIKNFRSIADTGVVELGDINVIVGRNNSGKSAFVRALHMIQQGGVYENSPVRLNETSGSVHYTIKGDRLTDDVNKYFNIQFGSDASGIRTLGIGMEFFRSGDKMVVNRKALAVSMTNGAENELGFEEIRASEPRNYIYPYLSNRKVATYSESVDLLSTRRVSSDLSNLYAKIDRISTPQHHAYEKFSELCAKVIGFQVGTQASGEGKVAGIPIGREDYVALSSMGEGVPNLLGLIVNLCVAEGNLFLIEELENDIHPQALKALLEAIVESSDRNQFVVSTHSNVVLRHLGSAPNCKVFSVSVSAPPREIPVSTLTEVGQTSSARIGVLRELGYELYDFELWDGWLILEESTAEAIIRRFLIPWFAPGLNRVRTLAAGGTAKAEPAFEDFRRLFLYLHLEAQYHERAWVMLDGDPSGREVIDKLREKYGTTWPQEHFDVFSEHDFERYYPLRFSEESDRVLSLNHREKRPAKKALFDIVVEWCLQNEELAKAEFAESAAEIINFLQAVERKIRC</sequence>
<name>A0A7C9RS34_9PSEU</name>
<evidence type="ECO:0000313" key="3">
    <source>
        <dbReference type="Proteomes" id="UP000481360"/>
    </source>
</evidence>
<gene>
    <name evidence="2" type="ORF">G7043_09840</name>
</gene>
<dbReference type="Gene3D" id="3.40.50.300">
    <property type="entry name" value="P-loop containing nucleotide triphosphate hydrolases"/>
    <property type="match status" value="1"/>
</dbReference>
<comment type="caution">
    <text evidence="2">The sequence shown here is derived from an EMBL/GenBank/DDBJ whole genome shotgun (WGS) entry which is preliminary data.</text>
</comment>
<organism evidence="2 3">
    <name type="scientific">Lentzea alba</name>
    <dbReference type="NCBI Taxonomy" id="2714351"/>
    <lineage>
        <taxon>Bacteria</taxon>
        <taxon>Bacillati</taxon>
        <taxon>Actinomycetota</taxon>
        <taxon>Actinomycetes</taxon>
        <taxon>Pseudonocardiales</taxon>
        <taxon>Pseudonocardiaceae</taxon>
        <taxon>Lentzea</taxon>
    </lineage>
</organism>
<dbReference type="GO" id="GO:0016887">
    <property type="term" value="F:ATP hydrolysis activity"/>
    <property type="evidence" value="ECO:0007669"/>
    <property type="project" value="InterPro"/>
</dbReference>
<accession>A0A7C9RS34</accession>
<keyword evidence="3" id="KW-1185">Reference proteome</keyword>
<proteinExistence type="predicted"/>
<dbReference type="GO" id="GO:0005524">
    <property type="term" value="F:ATP binding"/>
    <property type="evidence" value="ECO:0007669"/>
    <property type="project" value="UniProtKB-KW"/>
</dbReference>
<dbReference type="PANTHER" id="PTHR43581">
    <property type="entry name" value="ATP/GTP PHOSPHATASE"/>
    <property type="match status" value="1"/>
</dbReference>